<dbReference type="EMBL" id="BJMM01000006">
    <property type="protein sequence ID" value="GEB49272.1"/>
    <property type="molecule type" value="Genomic_DNA"/>
</dbReference>
<keyword evidence="3" id="KW-1185">Reference proteome</keyword>
<evidence type="ECO:0000313" key="3">
    <source>
        <dbReference type="Proteomes" id="UP000319210"/>
    </source>
</evidence>
<dbReference type="AlphaFoldDB" id="A0A4Y3QVN1"/>
<accession>A0A4Y3QVN1</accession>
<comment type="caution">
    <text evidence="2">The sequence shown here is derived from an EMBL/GenBank/DDBJ whole genome shotgun (WGS) entry which is preliminary data.</text>
</comment>
<name>A0A4Y3QVN1_STRCI</name>
<dbReference type="Gene3D" id="3.40.830.10">
    <property type="entry name" value="LigB-like"/>
    <property type="match status" value="1"/>
</dbReference>
<dbReference type="GO" id="GO:0016702">
    <property type="term" value="F:oxidoreductase activity, acting on single donors with incorporation of molecular oxygen, incorporation of two atoms of oxygen"/>
    <property type="evidence" value="ECO:0007669"/>
    <property type="project" value="UniProtKB-ARBA"/>
</dbReference>
<dbReference type="SUPFAM" id="SSF53213">
    <property type="entry name" value="LigB-like"/>
    <property type="match status" value="1"/>
</dbReference>
<dbReference type="OrthoDB" id="8673673at2"/>
<sequence length="272" mass="28999">MAQIVAAAGVPHTPVFPALARGGTEQGHDIAARYRAVETVVAGSDADVVVILSCDHINTFFLDAWPTFAVVGADRVRGPNDEVPGVSAVELRVAGKLGAQLHERLVLQEFDPVLSRAATVDHSIVVPLHFLNPHGVPIVPVYINGMVGPLPTAHRCRRLGAAVRRALEDLPARRVAVVASGSFSLDVGSPRIDPDRMYGVPAPEWAATAVSHLRHGRLDRLSQEATAEQIAAAGSVSGEILPWIVMAEICRDLSVSVMDHREGEGHAFAAWQ</sequence>
<dbReference type="InterPro" id="IPR004183">
    <property type="entry name" value="Xdiol_dOase_suB"/>
</dbReference>
<dbReference type="GO" id="GO:0008198">
    <property type="term" value="F:ferrous iron binding"/>
    <property type="evidence" value="ECO:0007669"/>
    <property type="project" value="InterPro"/>
</dbReference>
<dbReference type="Proteomes" id="UP000319210">
    <property type="component" value="Unassembled WGS sequence"/>
</dbReference>
<proteinExistence type="predicted"/>
<dbReference type="Pfam" id="PF02900">
    <property type="entry name" value="LigB"/>
    <property type="match status" value="1"/>
</dbReference>
<organism evidence="2 3">
    <name type="scientific">Streptomyces cacaoi</name>
    <dbReference type="NCBI Taxonomy" id="1898"/>
    <lineage>
        <taxon>Bacteria</taxon>
        <taxon>Bacillati</taxon>
        <taxon>Actinomycetota</taxon>
        <taxon>Actinomycetes</taxon>
        <taxon>Kitasatosporales</taxon>
        <taxon>Streptomycetaceae</taxon>
        <taxon>Streptomyces</taxon>
    </lineage>
</organism>
<dbReference type="RefSeq" id="WP_051855270.1">
    <property type="nucleotide sequence ID" value="NZ_BJMM01000006.1"/>
</dbReference>
<protein>
    <recommendedName>
        <fullName evidence="1">Extradiol ring-cleavage dioxygenase class III enzyme subunit B domain-containing protein</fullName>
    </recommendedName>
</protein>
<feature type="domain" description="Extradiol ring-cleavage dioxygenase class III enzyme subunit B" evidence="1">
    <location>
        <begin position="7"/>
        <end position="247"/>
    </location>
</feature>
<reference evidence="2 3" key="1">
    <citation type="submission" date="2019-06" db="EMBL/GenBank/DDBJ databases">
        <title>Whole genome shotgun sequence of Streptomyces cacaoi subsp. cacaoi NBRC 12748.</title>
        <authorList>
            <person name="Hosoyama A."/>
            <person name="Uohara A."/>
            <person name="Ohji S."/>
            <person name="Ichikawa N."/>
        </authorList>
    </citation>
    <scope>NUCLEOTIDE SEQUENCE [LARGE SCALE GENOMIC DNA]</scope>
    <source>
        <strain evidence="2 3">NBRC 12748</strain>
    </source>
</reference>
<evidence type="ECO:0000313" key="2">
    <source>
        <dbReference type="EMBL" id="GEB49272.1"/>
    </source>
</evidence>
<evidence type="ECO:0000259" key="1">
    <source>
        <dbReference type="Pfam" id="PF02900"/>
    </source>
</evidence>
<gene>
    <name evidence="2" type="ORF">SCA03_18230</name>
</gene>